<evidence type="ECO:0000313" key="2">
    <source>
        <dbReference type="Proteomes" id="UP000179237"/>
    </source>
</evidence>
<evidence type="ECO:0000313" key="1">
    <source>
        <dbReference type="EMBL" id="OGD84134.1"/>
    </source>
</evidence>
<accession>A0A1F5FX47</accession>
<proteinExistence type="predicted"/>
<dbReference type="Proteomes" id="UP000179237">
    <property type="component" value="Unassembled WGS sequence"/>
</dbReference>
<comment type="caution">
    <text evidence="1">The sequence shown here is derived from an EMBL/GenBank/DDBJ whole genome shotgun (WGS) entry which is preliminary data.</text>
</comment>
<organism evidence="1 2">
    <name type="scientific">Candidatus Collierbacteria bacterium RIFOXYD1_FULL_40_9</name>
    <dbReference type="NCBI Taxonomy" id="1817731"/>
    <lineage>
        <taxon>Bacteria</taxon>
        <taxon>Candidatus Collieribacteriota</taxon>
    </lineage>
</organism>
<protein>
    <submittedName>
        <fullName evidence="1">Uncharacterized protein</fullName>
    </submittedName>
</protein>
<gene>
    <name evidence="1" type="ORF">A2572_03345</name>
</gene>
<dbReference type="EMBL" id="MFAQ01000002">
    <property type="protein sequence ID" value="OGD84134.1"/>
    <property type="molecule type" value="Genomic_DNA"/>
</dbReference>
<name>A0A1F5FX47_9BACT</name>
<dbReference type="AlphaFoldDB" id="A0A1F5FX47"/>
<reference evidence="1 2" key="1">
    <citation type="journal article" date="2016" name="Nat. Commun.">
        <title>Thousands of microbial genomes shed light on interconnected biogeochemical processes in an aquifer system.</title>
        <authorList>
            <person name="Anantharaman K."/>
            <person name="Brown C.T."/>
            <person name="Hug L.A."/>
            <person name="Sharon I."/>
            <person name="Castelle C.J."/>
            <person name="Probst A.J."/>
            <person name="Thomas B.C."/>
            <person name="Singh A."/>
            <person name="Wilkins M.J."/>
            <person name="Karaoz U."/>
            <person name="Brodie E.L."/>
            <person name="Williams K.H."/>
            <person name="Hubbard S.S."/>
            <person name="Banfield J.F."/>
        </authorList>
    </citation>
    <scope>NUCLEOTIDE SEQUENCE [LARGE SCALE GENOMIC DNA]</scope>
</reference>
<sequence length="78" mass="8938">MLITKDENIKTSPIYIGYLILKGLNKNIEGKLSIYEVINKLKSDLGIVHYKQVVYALVFLHMSGVVNFSNPYIYKTND</sequence>